<sequence length="77" mass="9063">MELHSGISYFLGELGQYAVRIKKGGFALYTIRLNYYLLRLTRLLRLGWVTYGGEKIQYGLDCQKFFGQLLLIYLELY</sequence>
<evidence type="ECO:0000313" key="2">
    <source>
        <dbReference type="Proteomes" id="UP000269331"/>
    </source>
</evidence>
<dbReference type="KEGG" id="srq:SR187_6000"/>
<reference evidence="1 2" key="1">
    <citation type="journal article" date="2018" name="Genome Biol. Evol.">
        <title>Complete Genome Sequence of Streptococcus ruminantium sp. nov. GUT-187T (=DSM 104980T =JCM 31869T), the Type Strain of S. ruminantium, and Comparison with Genome Sequences of Streptococcus suis Strains.</title>
        <authorList>
            <person name="Tohya M."/>
            <person name="Sekizaki T."/>
            <person name="Miyoshi-Akiyama T."/>
        </authorList>
    </citation>
    <scope>NUCLEOTIDE SEQUENCE [LARGE SCALE GENOMIC DNA]</scope>
    <source>
        <strain evidence="1 2">GUT187T</strain>
    </source>
</reference>
<gene>
    <name evidence="1" type="ORF">SR187_6000</name>
</gene>
<protein>
    <submittedName>
        <fullName evidence="1">Uncharacterized protein</fullName>
    </submittedName>
</protein>
<dbReference type="AlphaFoldDB" id="A0A2Z5TQY6"/>
<dbReference type="Proteomes" id="UP000269331">
    <property type="component" value="Chromosome"/>
</dbReference>
<dbReference type="EMBL" id="AP018400">
    <property type="protein sequence ID" value="BBA92805.1"/>
    <property type="molecule type" value="Genomic_DNA"/>
</dbReference>
<organism evidence="1 2">
    <name type="scientific">Streptococcus ruminantium</name>
    <dbReference type="NCBI Taxonomy" id="1917441"/>
    <lineage>
        <taxon>Bacteria</taxon>
        <taxon>Bacillati</taxon>
        <taxon>Bacillota</taxon>
        <taxon>Bacilli</taxon>
        <taxon>Lactobacillales</taxon>
        <taxon>Streptococcaceae</taxon>
        <taxon>Streptococcus</taxon>
    </lineage>
</organism>
<evidence type="ECO:0000313" key="1">
    <source>
        <dbReference type="EMBL" id="BBA92805.1"/>
    </source>
</evidence>
<proteinExistence type="predicted"/>
<name>A0A2Z5TQY6_9STRE</name>
<accession>A0A2Z5TQY6</accession>